<accession>A0A7J7WVQ7</accession>
<dbReference type="AlphaFoldDB" id="A0A7J7WVQ7"/>
<evidence type="ECO:0000313" key="1">
    <source>
        <dbReference type="EMBL" id="KAF6341535.1"/>
    </source>
</evidence>
<gene>
    <name evidence="1" type="ORF">mMyoMyo1_011951</name>
</gene>
<dbReference type="Proteomes" id="UP000527355">
    <property type="component" value="Unassembled WGS sequence"/>
</dbReference>
<dbReference type="EMBL" id="JABWUV010000007">
    <property type="protein sequence ID" value="KAF6341535.1"/>
    <property type="molecule type" value="Genomic_DNA"/>
</dbReference>
<name>A0A7J7WVQ7_MYOMY</name>
<comment type="caution">
    <text evidence="1">The sequence shown here is derived from an EMBL/GenBank/DDBJ whole genome shotgun (WGS) entry which is preliminary data.</text>
</comment>
<keyword evidence="2" id="KW-1185">Reference proteome</keyword>
<protein>
    <submittedName>
        <fullName evidence="1">Uncharacterized protein</fullName>
    </submittedName>
</protein>
<proteinExistence type="predicted"/>
<sequence>MQVSPYQSRVLVWIDLAKDKEDTLVLLCMPLSRRKESRDSVREMTPIVSHNMLGFFSVHINDSNKSLERMKEPLNVPVDHRLKNETNVRAIRKKIFQKSIGIDKRNLTSSWKLRKLYLAQVLSCPKVKQKLFWT</sequence>
<reference evidence="1 2" key="1">
    <citation type="journal article" date="2020" name="Nature">
        <title>Six reference-quality genomes reveal evolution of bat adaptations.</title>
        <authorList>
            <person name="Jebb D."/>
            <person name="Huang Z."/>
            <person name="Pippel M."/>
            <person name="Hughes G.M."/>
            <person name="Lavrichenko K."/>
            <person name="Devanna P."/>
            <person name="Winkler S."/>
            <person name="Jermiin L.S."/>
            <person name="Skirmuntt E.C."/>
            <person name="Katzourakis A."/>
            <person name="Burkitt-Gray L."/>
            <person name="Ray D.A."/>
            <person name="Sullivan K.A.M."/>
            <person name="Roscito J.G."/>
            <person name="Kirilenko B.M."/>
            <person name="Davalos L.M."/>
            <person name="Corthals A.P."/>
            <person name="Power M.L."/>
            <person name="Jones G."/>
            <person name="Ransome R.D."/>
            <person name="Dechmann D.K.N."/>
            <person name="Locatelli A.G."/>
            <person name="Puechmaille S.J."/>
            <person name="Fedrigo O."/>
            <person name="Jarvis E.D."/>
            <person name="Hiller M."/>
            <person name="Vernes S.C."/>
            <person name="Myers E.W."/>
            <person name="Teeling E.C."/>
        </authorList>
    </citation>
    <scope>NUCLEOTIDE SEQUENCE [LARGE SCALE GENOMIC DNA]</scope>
    <source>
        <strain evidence="1">MMyoMyo1</strain>
        <tissue evidence="1">Flight muscle</tissue>
    </source>
</reference>
<evidence type="ECO:0000313" key="2">
    <source>
        <dbReference type="Proteomes" id="UP000527355"/>
    </source>
</evidence>
<organism evidence="1 2">
    <name type="scientific">Myotis myotis</name>
    <name type="common">Greater mouse-eared bat</name>
    <name type="synonym">Vespertilio myotis</name>
    <dbReference type="NCBI Taxonomy" id="51298"/>
    <lineage>
        <taxon>Eukaryota</taxon>
        <taxon>Metazoa</taxon>
        <taxon>Chordata</taxon>
        <taxon>Craniata</taxon>
        <taxon>Vertebrata</taxon>
        <taxon>Euteleostomi</taxon>
        <taxon>Mammalia</taxon>
        <taxon>Eutheria</taxon>
        <taxon>Laurasiatheria</taxon>
        <taxon>Chiroptera</taxon>
        <taxon>Yangochiroptera</taxon>
        <taxon>Vespertilionidae</taxon>
        <taxon>Myotis</taxon>
    </lineage>
</organism>